<evidence type="ECO:0000313" key="2">
    <source>
        <dbReference type="EMBL" id="RGS41021.1"/>
    </source>
</evidence>
<sequence length="82" mass="9013">MKKSVVVKMQQDFEARPIANLVQVANRYESKIYLEHGDSRVNAKSIMGMMSLALLNGEEILVDAEGADEAEAVAAIEEFLVS</sequence>
<dbReference type="InterPro" id="IPR000032">
    <property type="entry name" value="HPr-like"/>
</dbReference>
<dbReference type="PRINTS" id="PR00107">
    <property type="entry name" value="PHOSPHOCPHPR"/>
</dbReference>
<dbReference type="RefSeq" id="WP_014078667.1">
    <property type="nucleotide sequence ID" value="NZ_CAKMUY010000006.1"/>
</dbReference>
<dbReference type="PROSITE" id="PS00589">
    <property type="entry name" value="PTS_HPR_SER"/>
    <property type="match status" value="1"/>
</dbReference>
<dbReference type="PROSITE" id="PS51350">
    <property type="entry name" value="PTS_HPR_DOM"/>
    <property type="match status" value="1"/>
</dbReference>
<dbReference type="SUPFAM" id="SSF55594">
    <property type="entry name" value="HPr-like"/>
    <property type="match status" value="1"/>
</dbReference>
<dbReference type="InterPro" id="IPR002114">
    <property type="entry name" value="PTS_HPr_Ser_P_site"/>
</dbReference>
<dbReference type="OMA" id="DIFLEYQ"/>
<evidence type="ECO:0000313" key="3">
    <source>
        <dbReference type="Proteomes" id="UP000266172"/>
    </source>
</evidence>
<evidence type="ECO:0000259" key="1">
    <source>
        <dbReference type="PROSITE" id="PS51350"/>
    </source>
</evidence>
<dbReference type="GeneID" id="93722357"/>
<dbReference type="Proteomes" id="UP000266172">
    <property type="component" value="Unassembled WGS sequence"/>
</dbReference>
<organism evidence="2 3">
    <name type="scientific">Roseburia hominis</name>
    <dbReference type="NCBI Taxonomy" id="301301"/>
    <lineage>
        <taxon>Bacteria</taxon>
        <taxon>Bacillati</taxon>
        <taxon>Bacillota</taxon>
        <taxon>Clostridia</taxon>
        <taxon>Lachnospirales</taxon>
        <taxon>Lachnospiraceae</taxon>
        <taxon>Roseburia</taxon>
    </lineage>
</organism>
<gene>
    <name evidence="2" type="ORF">DWX93_07400</name>
</gene>
<dbReference type="AlphaFoldDB" id="A0A173ZPZ5"/>
<dbReference type="Gene3D" id="3.30.1340.10">
    <property type="entry name" value="HPr-like"/>
    <property type="match status" value="1"/>
</dbReference>
<proteinExistence type="predicted"/>
<dbReference type="PANTHER" id="PTHR33705:SF5">
    <property type="entry name" value="HPR-LIKE PROTEIN CRH"/>
    <property type="match status" value="1"/>
</dbReference>
<dbReference type="CDD" id="cd00367">
    <property type="entry name" value="PTS-HPr_like"/>
    <property type="match status" value="1"/>
</dbReference>
<dbReference type="PANTHER" id="PTHR33705">
    <property type="entry name" value="PHOSPHOCARRIER PROTEIN HPR"/>
    <property type="match status" value="1"/>
</dbReference>
<dbReference type="NCBIfam" id="TIGR01003">
    <property type="entry name" value="PTS_HPr_family"/>
    <property type="match status" value="1"/>
</dbReference>
<dbReference type="InterPro" id="IPR050399">
    <property type="entry name" value="HPr"/>
</dbReference>
<protein>
    <submittedName>
        <fullName evidence="2">HPr family phosphocarrier protein</fullName>
    </submittedName>
</protein>
<dbReference type="InterPro" id="IPR035895">
    <property type="entry name" value="HPr-like_sf"/>
</dbReference>
<accession>A0A173ZPZ5</accession>
<dbReference type="Pfam" id="PF00381">
    <property type="entry name" value="PTS-HPr"/>
    <property type="match status" value="1"/>
</dbReference>
<name>A0A173ZPZ5_9FIRM</name>
<reference evidence="2 3" key="1">
    <citation type="submission" date="2018-08" db="EMBL/GenBank/DDBJ databases">
        <title>A genome reference for cultivated species of the human gut microbiota.</title>
        <authorList>
            <person name="Zou Y."/>
            <person name="Xue W."/>
            <person name="Luo G."/>
        </authorList>
    </citation>
    <scope>NUCLEOTIDE SEQUENCE [LARGE SCALE GENOMIC DNA]</scope>
    <source>
        <strain evidence="2 3">AF22-12AC</strain>
    </source>
</reference>
<feature type="domain" description="HPr" evidence="1">
    <location>
        <begin position="1"/>
        <end position="82"/>
    </location>
</feature>
<comment type="caution">
    <text evidence="2">The sequence shown here is derived from an EMBL/GenBank/DDBJ whole genome shotgun (WGS) entry which is preliminary data.</text>
</comment>
<dbReference type="EMBL" id="QRVL01000004">
    <property type="protein sequence ID" value="RGS41021.1"/>
    <property type="molecule type" value="Genomic_DNA"/>
</dbReference>